<protein>
    <submittedName>
        <fullName evidence="3">SFRICE_009022</fullName>
    </submittedName>
</protein>
<reference evidence="3" key="1">
    <citation type="submission" date="2016-07" db="EMBL/GenBank/DDBJ databases">
        <authorList>
            <person name="Bretaudeau A."/>
        </authorList>
    </citation>
    <scope>NUCLEOTIDE SEQUENCE</scope>
    <source>
        <strain evidence="3">Rice</strain>
        <tissue evidence="3">Whole body</tissue>
    </source>
</reference>
<feature type="chain" id="PRO_5013581169" evidence="2">
    <location>
        <begin position="20"/>
        <end position="215"/>
    </location>
</feature>
<evidence type="ECO:0000313" key="3">
    <source>
        <dbReference type="EMBL" id="SOQ35658.1"/>
    </source>
</evidence>
<evidence type="ECO:0000256" key="1">
    <source>
        <dbReference type="SAM" id="MobiDB-lite"/>
    </source>
</evidence>
<feature type="compositionally biased region" description="Basic and acidic residues" evidence="1">
    <location>
        <begin position="184"/>
        <end position="200"/>
    </location>
</feature>
<evidence type="ECO:0000256" key="2">
    <source>
        <dbReference type="SAM" id="SignalP"/>
    </source>
</evidence>
<proteinExistence type="predicted"/>
<gene>
    <name evidence="3" type="ORF">SFRICE_009022</name>
</gene>
<dbReference type="AlphaFoldDB" id="A0A2H1V490"/>
<name>A0A2H1V490_SPOFR</name>
<accession>A0A2H1V490</accession>
<feature type="region of interest" description="Disordered" evidence="1">
    <location>
        <begin position="182"/>
        <end position="215"/>
    </location>
</feature>
<organism evidence="3">
    <name type="scientific">Spodoptera frugiperda</name>
    <name type="common">Fall armyworm</name>
    <dbReference type="NCBI Taxonomy" id="7108"/>
    <lineage>
        <taxon>Eukaryota</taxon>
        <taxon>Metazoa</taxon>
        <taxon>Ecdysozoa</taxon>
        <taxon>Arthropoda</taxon>
        <taxon>Hexapoda</taxon>
        <taxon>Insecta</taxon>
        <taxon>Pterygota</taxon>
        <taxon>Neoptera</taxon>
        <taxon>Endopterygota</taxon>
        <taxon>Lepidoptera</taxon>
        <taxon>Glossata</taxon>
        <taxon>Ditrysia</taxon>
        <taxon>Noctuoidea</taxon>
        <taxon>Noctuidae</taxon>
        <taxon>Amphipyrinae</taxon>
        <taxon>Spodoptera</taxon>
    </lineage>
</organism>
<dbReference type="EMBL" id="ODYU01000595">
    <property type="protein sequence ID" value="SOQ35658.1"/>
    <property type="molecule type" value="Genomic_DNA"/>
</dbReference>
<sequence length="215" mass="23289">MFVIKAIFSVLSVFLSVEAVPVVFKESTPNGESIVAISSSDPNVEKYFTEQFATRSGFTQLHPEEQNRAYNNGPNGQGVHSSVSIAVPGKAVAGAGRSFASASTGPFVPLFAFPIAPEGFGFNNFDLKDWVRNVESFYNPHFAGNGQVNTATAINDNGHIYGNVNKVAFDNREKSTDNFNSMVKKSDNSGKIESPFDKKAKNNAINDNKGGYRSF</sequence>
<feature type="signal peptide" evidence="2">
    <location>
        <begin position="1"/>
        <end position="19"/>
    </location>
</feature>
<keyword evidence="2" id="KW-0732">Signal</keyword>